<reference evidence="2 3" key="1">
    <citation type="journal article" date="2019" name="Genome Biol. Evol.">
        <title>Insights into the evolution of the New World diploid cottons (Gossypium, subgenus Houzingenia) based on genome sequencing.</title>
        <authorList>
            <person name="Grover C.E."/>
            <person name="Arick M.A. 2nd"/>
            <person name="Thrash A."/>
            <person name="Conover J.L."/>
            <person name="Sanders W.S."/>
            <person name="Peterson D.G."/>
            <person name="Frelichowski J.E."/>
            <person name="Scheffler J.A."/>
            <person name="Scheffler B.E."/>
            <person name="Wendel J.F."/>
        </authorList>
    </citation>
    <scope>NUCLEOTIDE SEQUENCE [LARGE SCALE GENOMIC DNA]</scope>
    <source>
        <strain evidence="2">157</strain>
        <tissue evidence="2">Leaf</tissue>
    </source>
</reference>
<sequence>SIVPRPKDKSQHSHSKSPPQRYESNLAHCAGCLFCFSLPFTVSHLSAGHLEPEGESIHRMKMHFASRRGDVGACKKVSLDVQYRMEENLAEYEVHKRENETVREASNSFRCGVHQFKGDVPEEQDVKILVNAIA</sequence>
<gene>
    <name evidence="2" type="ORF">Golob_022795</name>
</gene>
<name>A0A7J8LHQ8_9ROSI</name>
<evidence type="ECO:0000256" key="1">
    <source>
        <dbReference type="SAM" id="MobiDB-lite"/>
    </source>
</evidence>
<protein>
    <submittedName>
        <fullName evidence="2">Uncharacterized protein</fullName>
    </submittedName>
</protein>
<proteinExistence type="predicted"/>
<dbReference type="Proteomes" id="UP000593572">
    <property type="component" value="Unassembled WGS sequence"/>
</dbReference>
<evidence type="ECO:0000313" key="3">
    <source>
        <dbReference type="Proteomes" id="UP000593572"/>
    </source>
</evidence>
<organism evidence="2 3">
    <name type="scientific">Gossypium lobatum</name>
    <dbReference type="NCBI Taxonomy" id="34289"/>
    <lineage>
        <taxon>Eukaryota</taxon>
        <taxon>Viridiplantae</taxon>
        <taxon>Streptophyta</taxon>
        <taxon>Embryophyta</taxon>
        <taxon>Tracheophyta</taxon>
        <taxon>Spermatophyta</taxon>
        <taxon>Magnoliopsida</taxon>
        <taxon>eudicotyledons</taxon>
        <taxon>Gunneridae</taxon>
        <taxon>Pentapetalae</taxon>
        <taxon>rosids</taxon>
        <taxon>malvids</taxon>
        <taxon>Malvales</taxon>
        <taxon>Malvaceae</taxon>
        <taxon>Malvoideae</taxon>
        <taxon>Gossypium</taxon>
    </lineage>
</organism>
<comment type="caution">
    <text evidence="2">The sequence shown here is derived from an EMBL/GenBank/DDBJ whole genome shotgun (WGS) entry which is preliminary data.</text>
</comment>
<feature type="compositionally biased region" description="Basic and acidic residues" evidence="1">
    <location>
        <begin position="1"/>
        <end position="11"/>
    </location>
</feature>
<dbReference type="EMBL" id="JABEZX010000003">
    <property type="protein sequence ID" value="MBA0551949.1"/>
    <property type="molecule type" value="Genomic_DNA"/>
</dbReference>
<feature type="non-terminal residue" evidence="2">
    <location>
        <position position="134"/>
    </location>
</feature>
<dbReference type="AlphaFoldDB" id="A0A7J8LHQ8"/>
<feature type="region of interest" description="Disordered" evidence="1">
    <location>
        <begin position="1"/>
        <end position="21"/>
    </location>
</feature>
<evidence type="ECO:0000313" key="2">
    <source>
        <dbReference type="EMBL" id="MBA0551949.1"/>
    </source>
</evidence>
<keyword evidence="3" id="KW-1185">Reference proteome</keyword>
<accession>A0A7J8LHQ8</accession>